<organism evidence="1 2">
    <name type="scientific">Cuscuta epithymum</name>
    <dbReference type="NCBI Taxonomy" id="186058"/>
    <lineage>
        <taxon>Eukaryota</taxon>
        <taxon>Viridiplantae</taxon>
        <taxon>Streptophyta</taxon>
        <taxon>Embryophyta</taxon>
        <taxon>Tracheophyta</taxon>
        <taxon>Spermatophyta</taxon>
        <taxon>Magnoliopsida</taxon>
        <taxon>eudicotyledons</taxon>
        <taxon>Gunneridae</taxon>
        <taxon>Pentapetalae</taxon>
        <taxon>asterids</taxon>
        <taxon>lamiids</taxon>
        <taxon>Solanales</taxon>
        <taxon>Convolvulaceae</taxon>
        <taxon>Cuscuteae</taxon>
        <taxon>Cuscuta</taxon>
        <taxon>Cuscuta subgen. Cuscuta</taxon>
    </lineage>
</organism>
<protein>
    <submittedName>
        <fullName evidence="1">Uncharacterized protein</fullName>
    </submittedName>
</protein>
<sequence length="43" mass="4743">MYLRILRFESNLQGQIFQLKAIFSAPMTAAAGGTGDGGGRWRR</sequence>
<gene>
    <name evidence="1" type="ORF">CEPIT_LOCUS3189</name>
</gene>
<dbReference type="EMBL" id="CAMAPF010000016">
    <property type="protein sequence ID" value="CAH9069734.1"/>
    <property type="molecule type" value="Genomic_DNA"/>
</dbReference>
<evidence type="ECO:0000313" key="1">
    <source>
        <dbReference type="EMBL" id="CAH9069734.1"/>
    </source>
</evidence>
<proteinExistence type="predicted"/>
<evidence type="ECO:0000313" key="2">
    <source>
        <dbReference type="Proteomes" id="UP001152523"/>
    </source>
</evidence>
<dbReference type="AlphaFoldDB" id="A0AAV0C8Q8"/>
<accession>A0AAV0C8Q8</accession>
<comment type="caution">
    <text evidence="1">The sequence shown here is derived from an EMBL/GenBank/DDBJ whole genome shotgun (WGS) entry which is preliminary data.</text>
</comment>
<reference evidence="1" key="1">
    <citation type="submission" date="2022-07" db="EMBL/GenBank/DDBJ databases">
        <authorList>
            <person name="Macas J."/>
            <person name="Novak P."/>
            <person name="Neumann P."/>
        </authorList>
    </citation>
    <scope>NUCLEOTIDE SEQUENCE</scope>
</reference>
<dbReference type="Proteomes" id="UP001152523">
    <property type="component" value="Unassembled WGS sequence"/>
</dbReference>
<keyword evidence="2" id="KW-1185">Reference proteome</keyword>
<name>A0AAV0C8Q8_9ASTE</name>